<evidence type="ECO:0000313" key="3">
    <source>
        <dbReference type="EMBL" id="ORW29200.1"/>
    </source>
</evidence>
<feature type="domain" description="Restriction endonuclease type IV Mrr" evidence="2">
    <location>
        <begin position="110"/>
        <end position="222"/>
    </location>
</feature>
<dbReference type="InterPro" id="IPR052906">
    <property type="entry name" value="Type_IV_Methyl-Rstrct_Enzyme"/>
</dbReference>
<dbReference type="SUPFAM" id="SSF52980">
    <property type="entry name" value="Restriction endonuclease-like"/>
    <property type="match status" value="1"/>
</dbReference>
<reference evidence="3 4" key="1">
    <citation type="journal article" date="2015" name="Emerg. Microbes Infect.">
        <title>Characterization of 17 strains belonging to the Mycobacterium simiae complex and description of Mycobacterium paraense sp. nov.</title>
        <authorList>
            <person name="Fusco da Costa A.R."/>
            <person name="Fedrizzi T."/>
            <person name="Lopes M.L."/>
            <person name="Pecorari M."/>
            <person name="Oliveira da Costa W.L."/>
            <person name="Giacobazzi E."/>
            <person name="da Costa Bahia J.R."/>
            <person name="De Sanctis V."/>
            <person name="Batista Lima K.V."/>
            <person name="Bertorelli R."/>
            <person name="Grottola A."/>
            <person name="Fabio A."/>
            <person name="Mariottini A."/>
            <person name="Ferretti P."/>
            <person name="Di Leva F."/>
            <person name="Fregni Serpini G."/>
            <person name="Tagliazucchi S."/>
            <person name="Rumpianesi F."/>
            <person name="Jousson O."/>
            <person name="Segata N."/>
            <person name="Tortoli E."/>
        </authorList>
    </citation>
    <scope>NUCLEOTIDE SEQUENCE [LARGE SCALE GENOMIC DNA]</scope>
    <source>
        <strain evidence="3 4">FI-07156</strain>
    </source>
</reference>
<dbReference type="EMBL" id="LQPK01000022">
    <property type="protein sequence ID" value="ORW29200.1"/>
    <property type="molecule type" value="Genomic_DNA"/>
</dbReference>
<comment type="caution">
    <text evidence="3">The sequence shown here is derived from an EMBL/GenBank/DDBJ whole genome shotgun (WGS) entry which is preliminary data.</text>
</comment>
<evidence type="ECO:0000256" key="1">
    <source>
        <dbReference type="SAM" id="MobiDB-lite"/>
    </source>
</evidence>
<dbReference type="InterPro" id="IPR011856">
    <property type="entry name" value="tRNA_endonuc-like_dom_sf"/>
</dbReference>
<evidence type="ECO:0000259" key="2">
    <source>
        <dbReference type="Pfam" id="PF04471"/>
    </source>
</evidence>
<organism evidence="3 4">
    <name type="scientific">Mycobacterium paraense</name>
    <dbReference type="NCBI Taxonomy" id="767916"/>
    <lineage>
        <taxon>Bacteria</taxon>
        <taxon>Bacillati</taxon>
        <taxon>Actinomycetota</taxon>
        <taxon>Actinomycetes</taxon>
        <taxon>Mycobacteriales</taxon>
        <taxon>Mycobacteriaceae</taxon>
        <taxon>Mycobacterium</taxon>
        <taxon>Mycobacterium simiae complex</taxon>
    </lineage>
</organism>
<dbReference type="InterPro" id="IPR007560">
    <property type="entry name" value="Restrct_endonuc_IV_Mrr"/>
</dbReference>
<dbReference type="Gene3D" id="3.40.1350.10">
    <property type="match status" value="1"/>
</dbReference>
<dbReference type="PANTHER" id="PTHR30015:SF7">
    <property type="entry name" value="TYPE IV METHYL-DIRECTED RESTRICTION ENZYME ECOKMRR"/>
    <property type="match status" value="1"/>
</dbReference>
<sequence>MCLANVFACDTKQHIDVVVFNGVVDTIDPRTGKPTRPCLITVRTTRDKFTEIDLDRVDPAACLKHLNAGISRSPTELAPVRPVLEFSMVDPRFITETDTLGELDHRPNLMELTPQQFESLIQNLFDKIGLDTRQTRPSRDGGVDCVAYNTDPILGGKVVIQAKRYKHTVGVSAVRDLYGTLQNEGASKGILVTTSGYGRASYDFAEGKPIELFDGANLLYLLETHAGIKARIEPPDDWQDPVPDSGELPDSPQ</sequence>
<protein>
    <recommendedName>
        <fullName evidence="2">Restriction endonuclease type IV Mrr domain-containing protein</fullName>
    </recommendedName>
</protein>
<keyword evidence="4" id="KW-1185">Reference proteome</keyword>
<accession>A0ABX3VI65</accession>
<dbReference type="Proteomes" id="UP000193801">
    <property type="component" value="Unassembled WGS sequence"/>
</dbReference>
<dbReference type="PANTHER" id="PTHR30015">
    <property type="entry name" value="MRR RESTRICTION SYSTEM PROTEIN"/>
    <property type="match status" value="1"/>
</dbReference>
<dbReference type="InterPro" id="IPR011335">
    <property type="entry name" value="Restrct_endonuc-II-like"/>
</dbReference>
<dbReference type="Pfam" id="PF04471">
    <property type="entry name" value="Mrr_cat"/>
    <property type="match status" value="1"/>
</dbReference>
<evidence type="ECO:0000313" key="4">
    <source>
        <dbReference type="Proteomes" id="UP000193801"/>
    </source>
</evidence>
<feature type="region of interest" description="Disordered" evidence="1">
    <location>
        <begin position="232"/>
        <end position="253"/>
    </location>
</feature>
<proteinExistence type="predicted"/>
<gene>
    <name evidence="3" type="ORF">AWB91_24565</name>
</gene>
<name>A0ABX3VI65_9MYCO</name>